<evidence type="ECO:0000313" key="2">
    <source>
        <dbReference type="Proteomes" id="UP000460715"/>
    </source>
</evidence>
<accession>A0A845BGT6</accession>
<reference evidence="1 2" key="1">
    <citation type="submission" date="2019-03" db="EMBL/GenBank/DDBJ databases">
        <title>Roseomonas sp. a novel Roseomonas species isolated from Sea whip Gorgonian.</title>
        <authorList>
            <person name="Li F."/>
            <person name="Pan X."/>
            <person name="Huang S."/>
            <person name="Li Z."/>
            <person name="Meng B."/>
        </authorList>
    </citation>
    <scope>NUCLEOTIDE SEQUENCE [LARGE SCALE GENOMIC DNA]</scope>
    <source>
        <strain evidence="1 2">M0104</strain>
    </source>
</reference>
<evidence type="ECO:0000313" key="1">
    <source>
        <dbReference type="EMBL" id="MXP65264.1"/>
    </source>
</evidence>
<organism evidence="1 2">
    <name type="scientific">Teichococcus coralli</name>
    <dbReference type="NCBI Taxonomy" id="2545983"/>
    <lineage>
        <taxon>Bacteria</taxon>
        <taxon>Pseudomonadati</taxon>
        <taxon>Pseudomonadota</taxon>
        <taxon>Alphaproteobacteria</taxon>
        <taxon>Acetobacterales</taxon>
        <taxon>Roseomonadaceae</taxon>
        <taxon>Roseomonas</taxon>
    </lineage>
</organism>
<dbReference type="Proteomes" id="UP000460715">
    <property type="component" value="Unassembled WGS sequence"/>
</dbReference>
<keyword evidence="2" id="KW-1185">Reference proteome</keyword>
<sequence length="95" mass="10883">MRRRDVDQLDPGRAYWVPAVVAPERDWPGAPGCRKGARYMVNCATLQPSRDEFEPFDSQLSCLRWILRNRAQLNRLLPGATIRAVPLAHWLLGLE</sequence>
<dbReference type="AlphaFoldDB" id="A0A845BGT6"/>
<dbReference type="OrthoDB" id="7573293at2"/>
<protein>
    <submittedName>
        <fullName evidence="1">Uncharacterized protein</fullName>
    </submittedName>
</protein>
<dbReference type="EMBL" id="SNVJ01000019">
    <property type="protein sequence ID" value="MXP65264.1"/>
    <property type="molecule type" value="Genomic_DNA"/>
</dbReference>
<dbReference type="RefSeq" id="WP_160938674.1">
    <property type="nucleotide sequence ID" value="NZ_SNVJ01000019.1"/>
</dbReference>
<comment type="caution">
    <text evidence="1">The sequence shown here is derived from an EMBL/GenBank/DDBJ whole genome shotgun (WGS) entry which is preliminary data.</text>
</comment>
<proteinExistence type="predicted"/>
<gene>
    <name evidence="1" type="ORF">E0493_18110</name>
</gene>
<name>A0A845BGT6_9PROT</name>